<comment type="caution">
    <text evidence="12">The sequence shown here is derived from an EMBL/GenBank/DDBJ whole genome shotgun (WGS) entry which is preliminary data.</text>
</comment>
<dbReference type="Pfam" id="PF12833">
    <property type="entry name" value="HTH_18"/>
    <property type="match status" value="1"/>
</dbReference>
<evidence type="ECO:0000313" key="12">
    <source>
        <dbReference type="EMBL" id="EOS57730.1"/>
    </source>
</evidence>
<evidence type="ECO:0000256" key="8">
    <source>
        <dbReference type="PROSITE-ProRule" id="PRU00169"/>
    </source>
</evidence>
<name>R9LG67_9BACL</name>
<dbReference type="SUPFAM" id="SSF46689">
    <property type="entry name" value="Homeodomain-like"/>
    <property type="match status" value="1"/>
</dbReference>
<dbReference type="GO" id="GO:0005737">
    <property type="term" value="C:cytoplasm"/>
    <property type="evidence" value="ECO:0007669"/>
    <property type="project" value="UniProtKB-SubCell"/>
</dbReference>
<dbReference type="CDD" id="cd17536">
    <property type="entry name" value="REC_YesN-like"/>
    <property type="match status" value="1"/>
</dbReference>
<dbReference type="SUPFAM" id="SSF52172">
    <property type="entry name" value="CheY-like"/>
    <property type="match status" value="1"/>
</dbReference>
<dbReference type="PANTHER" id="PTHR42713:SF3">
    <property type="entry name" value="TRANSCRIPTIONAL REGULATORY PROTEIN HPTR"/>
    <property type="match status" value="1"/>
</dbReference>
<dbReference type="EMBL" id="ASSZ01000011">
    <property type="protein sequence ID" value="EOS57730.1"/>
    <property type="molecule type" value="Genomic_DNA"/>
</dbReference>
<dbReference type="STRING" id="1235795.C812_00775"/>
<evidence type="ECO:0000313" key="13">
    <source>
        <dbReference type="Proteomes" id="UP000019598"/>
    </source>
</evidence>
<feature type="modified residue" description="4-aspartylphosphate" evidence="8">
    <location>
        <position position="55"/>
    </location>
</feature>
<dbReference type="InterPro" id="IPR018060">
    <property type="entry name" value="HTH_AraC"/>
</dbReference>
<evidence type="ECO:0000256" key="2">
    <source>
        <dbReference type="ARBA" id="ARBA00022490"/>
    </source>
</evidence>
<evidence type="ECO:0000256" key="5">
    <source>
        <dbReference type="ARBA" id="ARBA00023015"/>
    </source>
</evidence>
<gene>
    <name evidence="12" type="ORF">C812_00775</name>
</gene>
<organism evidence="12 13">
    <name type="scientific">Paenibacillus barengoltzii G22</name>
    <dbReference type="NCBI Taxonomy" id="1235795"/>
    <lineage>
        <taxon>Bacteria</taxon>
        <taxon>Bacillati</taxon>
        <taxon>Bacillota</taxon>
        <taxon>Bacilli</taxon>
        <taxon>Bacillales</taxon>
        <taxon>Paenibacillaceae</taxon>
        <taxon>Paenibacillus</taxon>
    </lineage>
</organism>
<dbReference type="PROSITE" id="PS00041">
    <property type="entry name" value="HTH_ARAC_FAMILY_1"/>
    <property type="match status" value="1"/>
</dbReference>
<feature type="compositionally biased region" description="Polar residues" evidence="9">
    <location>
        <begin position="313"/>
        <end position="323"/>
    </location>
</feature>
<dbReference type="OrthoDB" id="342399at2"/>
<keyword evidence="6" id="KW-0238">DNA-binding</keyword>
<sequence length="542" mass="60984">MIKVLIVDDEPKLREGLRTFIDWGAYGYEVVDTAANGNEALEKYQQYHPDLVVADIRMPGMDGLQLIEKLRTQDPNLHILILSGYADFSYAKKAMTHRADGYLLKPVDEDELKDYLWKIKLTIDEEKASEQWKHVTTEWNREALIQSVLTGEDEEDPTPLCERAHEVGISGKVFQILLLAPQMEGDTDAQINALIRKALVRQFEETGRGWVFAIHSKFGVLLKEPLLSVELTGIYRELAAELADLGIRYSVAIGEKVGCMTEIRESYRTACDLVRRHFFLDQGTILTPDSLSAGTDPVAGSGIGAVSGRGTGSDANSGASPSMSAGPELSTDELGEQLFYAVDIGNRDAVKSLLHQLGEAYKAEGAMENEIKNRYVELLTTIFSKALKQSPELQNRSKEFSDGYSKIQKAYSILELNGQAEQLLQQIMNQLGEDGKHREVKIMLDLIHRNYSENLKLETLSGIFNYNSAYLGKLFKNTTGEYFNTYLDKVRIEKAKHYLEEGLKVYQVAEKVGYTNVDYFHSKFRKYVGTSPSAYRKQMNHA</sequence>
<evidence type="ECO:0000259" key="10">
    <source>
        <dbReference type="PROSITE" id="PS01124"/>
    </source>
</evidence>
<accession>R9LG67</accession>
<feature type="domain" description="HTH araC/xylS-type" evidence="10">
    <location>
        <begin position="441"/>
        <end position="538"/>
    </location>
</feature>
<comment type="subcellular location">
    <subcellularLocation>
        <location evidence="1">Cytoplasm</location>
    </subcellularLocation>
</comment>
<evidence type="ECO:0000259" key="11">
    <source>
        <dbReference type="PROSITE" id="PS50110"/>
    </source>
</evidence>
<dbReference type="InterPro" id="IPR009057">
    <property type="entry name" value="Homeodomain-like_sf"/>
</dbReference>
<dbReference type="Gene3D" id="1.10.10.60">
    <property type="entry name" value="Homeodomain-like"/>
    <property type="match status" value="2"/>
</dbReference>
<evidence type="ECO:0000256" key="9">
    <source>
        <dbReference type="SAM" id="MobiDB-lite"/>
    </source>
</evidence>
<dbReference type="Proteomes" id="UP000019598">
    <property type="component" value="Unassembled WGS sequence"/>
</dbReference>
<dbReference type="GO" id="GO:0043565">
    <property type="term" value="F:sequence-specific DNA binding"/>
    <property type="evidence" value="ECO:0007669"/>
    <property type="project" value="InterPro"/>
</dbReference>
<evidence type="ECO:0000256" key="6">
    <source>
        <dbReference type="ARBA" id="ARBA00023125"/>
    </source>
</evidence>
<proteinExistence type="predicted"/>
<keyword evidence="3 8" id="KW-0597">Phosphoprotein</keyword>
<dbReference type="Pfam" id="PF17853">
    <property type="entry name" value="GGDEF_2"/>
    <property type="match status" value="1"/>
</dbReference>
<keyword evidence="5" id="KW-0805">Transcription regulation</keyword>
<dbReference type="Gene3D" id="3.40.50.2300">
    <property type="match status" value="1"/>
</dbReference>
<dbReference type="SMART" id="SM00342">
    <property type="entry name" value="HTH_ARAC"/>
    <property type="match status" value="1"/>
</dbReference>
<dbReference type="InterPro" id="IPR020449">
    <property type="entry name" value="Tscrpt_reg_AraC-type_HTH"/>
</dbReference>
<evidence type="ECO:0000256" key="4">
    <source>
        <dbReference type="ARBA" id="ARBA00023012"/>
    </source>
</evidence>
<evidence type="ECO:0008006" key="14">
    <source>
        <dbReference type="Google" id="ProtNLM"/>
    </source>
</evidence>
<protein>
    <recommendedName>
        <fullName evidence="14">Two-component system, response regulator YesN</fullName>
    </recommendedName>
</protein>
<keyword evidence="4" id="KW-0902">Two-component regulatory system</keyword>
<reference evidence="12 13" key="1">
    <citation type="submission" date="2013-04" db="EMBL/GenBank/DDBJ databases">
        <title>The Genome Sequence of Paenibacillus barengoltzii G22.</title>
        <authorList>
            <consortium name="The Broad Institute Genomics Platform"/>
            <consortium name="The Broad Institute Genome Sequencing Center for Infectious Disease"/>
            <person name="Earl A."/>
            <person name="Xavier R."/>
            <person name="Elson C."/>
            <person name="Duck W."/>
            <person name="Walker B."/>
            <person name="Young S."/>
            <person name="Zeng Q."/>
            <person name="Gargeya S."/>
            <person name="Fitzgerald M."/>
            <person name="Haas B."/>
            <person name="Abouelleil A."/>
            <person name="Allen A.W."/>
            <person name="Alvarado L."/>
            <person name="Arachchi H.M."/>
            <person name="Berlin A.M."/>
            <person name="Chapman S.B."/>
            <person name="Gainer-Dewar J."/>
            <person name="Goldberg J."/>
            <person name="Griggs A."/>
            <person name="Gujja S."/>
            <person name="Hansen M."/>
            <person name="Howarth C."/>
            <person name="Imamovic A."/>
            <person name="Ireland A."/>
            <person name="Larimer J."/>
            <person name="McCowan C."/>
            <person name="Murphy C."/>
            <person name="Pearson M."/>
            <person name="Poon T.W."/>
            <person name="Priest M."/>
            <person name="Roberts A."/>
            <person name="Saif S."/>
            <person name="Shea T."/>
            <person name="Sisk P."/>
            <person name="Sykes S."/>
            <person name="Wortman J."/>
            <person name="Nusbaum C."/>
            <person name="Birren B."/>
        </authorList>
    </citation>
    <scope>NUCLEOTIDE SEQUENCE [LARGE SCALE GENOMIC DNA]</scope>
    <source>
        <strain evidence="12 13">G22</strain>
    </source>
</reference>
<keyword evidence="7" id="KW-0804">Transcription</keyword>
<keyword evidence="2" id="KW-0963">Cytoplasm</keyword>
<dbReference type="RefSeq" id="WP_016311353.1">
    <property type="nucleotide sequence ID" value="NZ_KE159652.1"/>
</dbReference>
<feature type="region of interest" description="Disordered" evidence="9">
    <location>
        <begin position="302"/>
        <end position="329"/>
    </location>
</feature>
<dbReference type="InterPro" id="IPR018062">
    <property type="entry name" value="HTH_AraC-typ_CS"/>
</dbReference>
<dbReference type="PROSITE" id="PS01124">
    <property type="entry name" value="HTH_ARAC_FAMILY_2"/>
    <property type="match status" value="1"/>
</dbReference>
<dbReference type="PATRIC" id="fig|1235795.3.peg.733"/>
<dbReference type="InterPro" id="IPR051552">
    <property type="entry name" value="HptR"/>
</dbReference>
<dbReference type="InterPro" id="IPR011006">
    <property type="entry name" value="CheY-like_superfamily"/>
</dbReference>
<evidence type="ECO:0000256" key="1">
    <source>
        <dbReference type="ARBA" id="ARBA00004496"/>
    </source>
</evidence>
<dbReference type="SMART" id="SM00448">
    <property type="entry name" value="REC"/>
    <property type="match status" value="1"/>
</dbReference>
<feature type="compositionally biased region" description="Gly residues" evidence="9">
    <location>
        <begin position="302"/>
        <end position="311"/>
    </location>
</feature>
<dbReference type="GO" id="GO:0003700">
    <property type="term" value="F:DNA-binding transcription factor activity"/>
    <property type="evidence" value="ECO:0007669"/>
    <property type="project" value="InterPro"/>
</dbReference>
<evidence type="ECO:0000256" key="7">
    <source>
        <dbReference type="ARBA" id="ARBA00023163"/>
    </source>
</evidence>
<dbReference type="GeneID" id="43343834"/>
<dbReference type="AlphaFoldDB" id="R9LG67"/>
<feature type="domain" description="Response regulatory" evidence="11">
    <location>
        <begin position="3"/>
        <end position="120"/>
    </location>
</feature>
<dbReference type="PROSITE" id="PS50110">
    <property type="entry name" value="RESPONSE_REGULATORY"/>
    <property type="match status" value="1"/>
</dbReference>
<dbReference type="InterPro" id="IPR001789">
    <property type="entry name" value="Sig_transdc_resp-reg_receiver"/>
</dbReference>
<dbReference type="InterPro" id="IPR041522">
    <property type="entry name" value="CdaR_GGDEF"/>
</dbReference>
<dbReference type="PRINTS" id="PR00032">
    <property type="entry name" value="HTHARAC"/>
</dbReference>
<dbReference type="GO" id="GO:0000160">
    <property type="term" value="P:phosphorelay signal transduction system"/>
    <property type="evidence" value="ECO:0007669"/>
    <property type="project" value="UniProtKB-KW"/>
</dbReference>
<dbReference type="HOGENOM" id="CLU_000445_5_0_9"/>
<dbReference type="Pfam" id="PF00072">
    <property type="entry name" value="Response_reg"/>
    <property type="match status" value="1"/>
</dbReference>
<dbReference type="PANTHER" id="PTHR42713">
    <property type="entry name" value="HISTIDINE KINASE-RELATED"/>
    <property type="match status" value="1"/>
</dbReference>
<evidence type="ECO:0000256" key="3">
    <source>
        <dbReference type="ARBA" id="ARBA00022553"/>
    </source>
</evidence>